<evidence type="ECO:0000256" key="1">
    <source>
        <dbReference type="SAM" id="MobiDB-lite"/>
    </source>
</evidence>
<feature type="compositionally biased region" description="Polar residues" evidence="1">
    <location>
        <begin position="87"/>
        <end position="97"/>
    </location>
</feature>
<dbReference type="RefSeq" id="WP_235121936.1">
    <property type="nucleotide sequence ID" value="NZ_CP090978.1"/>
</dbReference>
<keyword evidence="3" id="KW-1185">Reference proteome</keyword>
<protein>
    <submittedName>
        <fullName evidence="2">Uncharacterized protein</fullName>
    </submittedName>
</protein>
<dbReference type="EMBL" id="CP090978">
    <property type="protein sequence ID" value="UJF35369.1"/>
    <property type="molecule type" value="Genomic_DNA"/>
</dbReference>
<reference evidence="2 3" key="1">
    <citation type="journal article" date="2024" name="Int. J. Syst. Evol. Microbiol.">
        <title>Paenibacillus hexagrammi sp. nov., a novel bacterium isolated from the gut content of Hexagrammos agrammus.</title>
        <authorList>
            <person name="Jung H.K."/>
            <person name="Kim D.G."/>
            <person name="Zin H."/>
            <person name="Park J."/>
            <person name="Jung H."/>
            <person name="Kim Y.O."/>
            <person name="Kong H.J."/>
            <person name="Kim J.W."/>
            <person name="Kim Y.S."/>
        </authorList>
    </citation>
    <scope>NUCLEOTIDE SEQUENCE [LARGE SCALE GENOMIC DNA]</scope>
    <source>
        <strain evidence="2 3">YPD9-1</strain>
    </source>
</reference>
<evidence type="ECO:0000313" key="2">
    <source>
        <dbReference type="EMBL" id="UJF35369.1"/>
    </source>
</evidence>
<evidence type="ECO:0000313" key="3">
    <source>
        <dbReference type="Proteomes" id="UP001649230"/>
    </source>
</evidence>
<organism evidence="2 3">
    <name type="scientific">Paenibacillus hexagrammi</name>
    <dbReference type="NCBI Taxonomy" id="2908839"/>
    <lineage>
        <taxon>Bacteria</taxon>
        <taxon>Bacillati</taxon>
        <taxon>Bacillota</taxon>
        <taxon>Bacilli</taxon>
        <taxon>Bacillales</taxon>
        <taxon>Paenibacillaceae</taxon>
        <taxon>Paenibacillus</taxon>
    </lineage>
</organism>
<accession>A0ABY3SMZ3</accession>
<gene>
    <name evidence="2" type="ORF">L0M14_09810</name>
</gene>
<proteinExistence type="predicted"/>
<name>A0ABY3SMZ3_9BACL</name>
<feature type="region of interest" description="Disordered" evidence="1">
    <location>
        <begin position="1"/>
        <end position="111"/>
    </location>
</feature>
<feature type="compositionally biased region" description="Basic and acidic residues" evidence="1">
    <location>
        <begin position="44"/>
        <end position="66"/>
    </location>
</feature>
<sequence length="111" mass="12339">MSMKAIDLQFAVHKNDEAGIRQNQMMQKPRLDEALLENQASQTVERDRHRSSKLEESAKSNIHDQAHQGQGRGQEPVSSNAKEKQSSDAAGSASSTCFDHPYKGHHIDVTL</sequence>
<dbReference type="Proteomes" id="UP001649230">
    <property type="component" value="Chromosome"/>
</dbReference>
<feature type="compositionally biased region" description="Basic and acidic residues" evidence="1">
    <location>
        <begin position="100"/>
        <end position="111"/>
    </location>
</feature>